<dbReference type="Gene3D" id="3.40.50.880">
    <property type="match status" value="1"/>
</dbReference>
<evidence type="ECO:0000259" key="8">
    <source>
        <dbReference type="Pfam" id="PF08533"/>
    </source>
</evidence>
<comment type="similarity">
    <text evidence="2">Belongs to the glycosyl hydrolase 42 family.</text>
</comment>
<dbReference type="Gene3D" id="3.20.20.80">
    <property type="entry name" value="Glycosidases"/>
    <property type="match status" value="1"/>
</dbReference>
<keyword evidence="5" id="KW-0326">Glycosidase</keyword>
<comment type="catalytic activity">
    <reaction evidence="1">
        <text>Hydrolysis of terminal non-reducing beta-D-galactose residues in beta-D-galactosides.</text>
        <dbReference type="EC" id="3.2.1.23"/>
    </reaction>
</comment>
<dbReference type="Pfam" id="PF08532">
    <property type="entry name" value="Glyco_hydro_42M"/>
    <property type="match status" value="1"/>
</dbReference>
<evidence type="ECO:0000259" key="7">
    <source>
        <dbReference type="Pfam" id="PF08532"/>
    </source>
</evidence>
<dbReference type="InterPro" id="IPR013738">
    <property type="entry name" value="Beta_galactosidase_Trimer"/>
</dbReference>
<dbReference type="Pfam" id="PF02449">
    <property type="entry name" value="Glyco_hydro_42"/>
    <property type="match status" value="1"/>
</dbReference>
<reference evidence="10" key="1">
    <citation type="journal article" date="2019" name="Int. J. Syst. Evol. Microbiol.">
        <title>The Global Catalogue of Microorganisms (GCM) 10K type strain sequencing project: providing services to taxonomists for standard genome sequencing and annotation.</title>
        <authorList>
            <consortium name="The Broad Institute Genomics Platform"/>
            <consortium name="The Broad Institute Genome Sequencing Center for Infectious Disease"/>
            <person name="Wu L."/>
            <person name="Ma J."/>
        </authorList>
    </citation>
    <scope>NUCLEOTIDE SEQUENCE [LARGE SCALE GENOMIC DNA]</scope>
    <source>
        <strain evidence="10">NBRC 108565</strain>
    </source>
</reference>
<dbReference type="InterPro" id="IPR013739">
    <property type="entry name" value="Beta_galactosidase_C"/>
</dbReference>
<dbReference type="Proteomes" id="UP001321475">
    <property type="component" value="Chromosome"/>
</dbReference>
<evidence type="ECO:0000259" key="6">
    <source>
        <dbReference type="Pfam" id="PF02449"/>
    </source>
</evidence>
<dbReference type="Pfam" id="PF08533">
    <property type="entry name" value="Glyco_hydro_42C"/>
    <property type="match status" value="1"/>
</dbReference>
<protein>
    <recommendedName>
        <fullName evidence="3">beta-galactosidase</fullName>
        <ecNumber evidence="3">3.2.1.23</ecNumber>
    </recommendedName>
</protein>
<evidence type="ECO:0000256" key="4">
    <source>
        <dbReference type="ARBA" id="ARBA00022801"/>
    </source>
</evidence>
<evidence type="ECO:0000256" key="3">
    <source>
        <dbReference type="ARBA" id="ARBA00012756"/>
    </source>
</evidence>
<evidence type="ECO:0000256" key="1">
    <source>
        <dbReference type="ARBA" id="ARBA00001412"/>
    </source>
</evidence>
<dbReference type="CDD" id="cd03143">
    <property type="entry name" value="A4_beta-galactosidase_middle_domain"/>
    <property type="match status" value="1"/>
</dbReference>
<dbReference type="PANTHER" id="PTHR36447:SF1">
    <property type="entry name" value="BETA-GALACTOSIDASE GANA"/>
    <property type="match status" value="1"/>
</dbReference>
<keyword evidence="4" id="KW-0378">Hydrolase</keyword>
<dbReference type="InterPro" id="IPR013529">
    <property type="entry name" value="Glyco_hydro_42_N"/>
</dbReference>
<dbReference type="InterPro" id="IPR017853">
    <property type="entry name" value="GH"/>
</dbReference>
<feature type="domain" description="Beta-galactosidase C-terminal" evidence="8">
    <location>
        <begin position="300"/>
        <end position="355"/>
    </location>
</feature>
<dbReference type="EC" id="3.2.1.23" evidence="3"/>
<dbReference type="EMBL" id="AP027729">
    <property type="protein sequence ID" value="BDZ41795.1"/>
    <property type="molecule type" value="Genomic_DNA"/>
</dbReference>
<dbReference type="SUPFAM" id="SSF52317">
    <property type="entry name" value="Class I glutamine amidotransferase-like"/>
    <property type="match status" value="1"/>
</dbReference>
<keyword evidence="10" id="KW-1185">Reference proteome</keyword>
<feature type="domain" description="Beta-galactosidase trimerisation" evidence="7">
    <location>
        <begin position="92"/>
        <end position="292"/>
    </location>
</feature>
<dbReference type="InterPro" id="IPR013780">
    <property type="entry name" value="Glyco_hydro_b"/>
</dbReference>
<name>A0ABN6XAU2_9CELL</name>
<evidence type="ECO:0000313" key="9">
    <source>
        <dbReference type="EMBL" id="BDZ41795.1"/>
    </source>
</evidence>
<evidence type="ECO:0000256" key="2">
    <source>
        <dbReference type="ARBA" id="ARBA00005940"/>
    </source>
</evidence>
<evidence type="ECO:0000256" key="5">
    <source>
        <dbReference type="ARBA" id="ARBA00023295"/>
    </source>
</evidence>
<accession>A0ABN6XAU2</accession>
<proteinExistence type="inferred from homology"/>
<gene>
    <name evidence="9" type="ORF">GCM10025865_10940</name>
</gene>
<dbReference type="PANTHER" id="PTHR36447">
    <property type="entry name" value="BETA-GALACTOSIDASE GANA"/>
    <property type="match status" value="1"/>
</dbReference>
<dbReference type="SUPFAM" id="SSF51445">
    <property type="entry name" value="(Trans)glycosidases"/>
    <property type="match status" value="1"/>
</dbReference>
<dbReference type="InterPro" id="IPR029062">
    <property type="entry name" value="Class_I_gatase-like"/>
</dbReference>
<dbReference type="Gene3D" id="2.60.40.1180">
    <property type="entry name" value="Golgi alpha-mannosidase II"/>
    <property type="match status" value="1"/>
</dbReference>
<dbReference type="InterPro" id="IPR003476">
    <property type="entry name" value="Glyco_hydro_42"/>
</dbReference>
<sequence length="356" mass="37681">MEHSTSAVNWQPRNIPKAPGEMLRNSLGHVARGADGVLFFQWRQSRAGAETYHSGMVPHAGRDSALFRDVVRLGDVLGRLGELRGSVVPRSRIAILWDQEAGWGTALPAQPTSLTYLDQARRLHAALVDAGVPVDVVPATDDLDGYDVVLVPTLYLAPEGTADRLAGVVARGGQVVVTYFSGIVDAANRVLLGGYPGEFRELLGVRGEEFAPLPEGGTVTLSDGSVGEVWTERFTAVDADVVSRFTSGPSEGGPAVTRRRSGGGSAWYVSTRLDAGSTAAFVATLLDEAGIEPVAAPAPGVELVRRVDGERSWVFAINHTDEDHTLAVAGHDLVADARHESGAVVPARGVVVVRED</sequence>
<feature type="domain" description="Glycoside hydrolase family 42 N-terminal" evidence="6">
    <location>
        <begin position="1"/>
        <end position="77"/>
    </location>
</feature>
<organism evidence="9 10">
    <name type="scientific">Paraoerskovia sediminicola</name>
    <dbReference type="NCBI Taxonomy" id="1138587"/>
    <lineage>
        <taxon>Bacteria</taxon>
        <taxon>Bacillati</taxon>
        <taxon>Actinomycetota</taxon>
        <taxon>Actinomycetes</taxon>
        <taxon>Micrococcales</taxon>
        <taxon>Cellulomonadaceae</taxon>
        <taxon>Paraoerskovia</taxon>
    </lineage>
</organism>
<evidence type="ECO:0000313" key="10">
    <source>
        <dbReference type="Proteomes" id="UP001321475"/>
    </source>
</evidence>